<dbReference type="RefSeq" id="WP_133628295.1">
    <property type="nucleotide sequence ID" value="NZ_SOAZ01000012.1"/>
</dbReference>
<comment type="caution">
    <text evidence="2">The sequence shown here is derived from an EMBL/GenBank/DDBJ whole genome shotgun (WGS) entry which is preliminary data.</text>
</comment>
<keyword evidence="1" id="KW-0175">Coiled coil</keyword>
<keyword evidence="3" id="KW-1185">Reference proteome</keyword>
<evidence type="ECO:0008006" key="4">
    <source>
        <dbReference type="Google" id="ProtNLM"/>
    </source>
</evidence>
<accession>A0A4R7KMB5</accession>
<dbReference type="Gene3D" id="1.20.5.340">
    <property type="match status" value="1"/>
</dbReference>
<gene>
    <name evidence="2" type="ORF">EDD71_11224</name>
</gene>
<dbReference type="EMBL" id="SOAZ01000012">
    <property type="protein sequence ID" value="TDT57244.1"/>
    <property type="molecule type" value="Genomic_DNA"/>
</dbReference>
<dbReference type="Proteomes" id="UP000295325">
    <property type="component" value="Unassembled WGS sequence"/>
</dbReference>
<protein>
    <recommendedName>
        <fullName evidence="4">t-SNARE coiled-coil homology domain-containing protein</fullName>
    </recommendedName>
</protein>
<proteinExistence type="predicted"/>
<dbReference type="AlphaFoldDB" id="A0A4R7KMB5"/>
<sequence length="158" mass="18164">MCYKVIQNDIGNINKRIDIVQNDISTLNKRMDTVQNDINTIDGRMDVMQNDISTMNGRMDVMEKDIKELRDRTDRNTIMLENVNRSIEILAEVQSASTEQLERAKDKDGKSIAERLDIIELSIKDTLGRVKEIQKDLSRVVRATAENWAEIVELKAVK</sequence>
<feature type="coiled-coil region" evidence="1">
    <location>
        <begin position="17"/>
        <end position="72"/>
    </location>
</feature>
<dbReference type="OrthoDB" id="1920060at2"/>
<dbReference type="SUPFAM" id="SSF57997">
    <property type="entry name" value="Tropomyosin"/>
    <property type="match status" value="1"/>
</dbReference>
<name>A0A4R7KMB5_9CLOT</name>
<evidence type="ECO:0000256" key="1">
    <source>
        <dbReference type="SAM" id="Coils"/>
    </source>
</evidence>
<evidence type="ECO:0000313" key="2">
    <source>
        <dbReference type="EMBL" id="TDT57244.1"/>
    </source>
</evidence>
<evidence type="ECO:0000313" key="3">
    <source>
        <dbReference type="Proteomes" id="UP000295325"/>
    </source>
</evidence>
<organism evidence="2 3">
    <name type="scientific">Fonticella tunisiensis</name>
    <dbReference type="NCBI Taxonomy" id="1096341"/>
    <lineage>
        <taxon>Bacteria</taxon>
        <taxon>Bacillati</taxon>
        <taxon>Bacillota</taxon>
        <taxon>Clostridia</taxon>
        <taxon>Eubacteriales</taxon>
        <taxon>Clostridiaceae</taxon>
        <taxon>Fonticella</taxon>
    </lineage>
</organism>
<reference evidence="2 3" key="1">
    <citation type="submission" date="2019-03" db="EMBL/GenBank/DDBJ databases">
        <title>Genomic Encyclopedia of Type Strains, Phase IV (KMG-IV): sequencing the most valuable type-strain genomes for metagenomic binning, comparative biology and taxonomic classification.</title>
        <authorList>
            <person name="Goeker M."/>
        </authorList>
    </citation>
    <scope>NUCLEOTIDE SEQUENCE [LARGE SCALE GENOMIC DNA]</scope>
    <source>
        <strain evidence="2 3">DSM 24455</strain>
    </source>
</reference>